<comment type="similarity">
    <text evidence="1 7">Belongs to the N-acetylmuramoyl-L-alanine amidase 2 family.</text>
</comment>
<dbReference type="KEGG" id="sliu:111360211"/>
<reference evidence="13" key="1">
    <citation type="submission" date="2025-08" db="UniProtKB">
        <authorList>
            <consortium name="RefSeq"/>
        </authorList>
    </citation>
    <scope>IDENTIFICATION</scope>
    <source>
        <strain evidence="13">Ishihara</strain>
        <tissue evidence="13">Whole body</tissue>
    </source>
</reference>
<dbReference type="Pfam" id="PF01510">
    <property type="entry name" value="Amidase_2"/>
    <property type="match status" value="1"/>
</dbReference>
<evidence type="ECO:0000313" key="12">
    <source>
        <dbReference type="Proteomes" id="UP000301870"/>
    </source>
</evidence>
<feature type="domain" description="N-acetylmuramoyl-L-alanine amidase" evidence="10">
    <location>
        <begin position="36"/>
        <end position="171"/>
    </location>
</feature>
<accession>A0A9J7EP09</accession>
<dbReference type="GO" id="GO:0045087">
    <property type="term" value="P:innate immune response"/>
    <property type="evidence" value="ECO:0007669"/>
    <property type="project" value="UniProtKB-KW"/>
</dbReference>
<name>A0A9J7EP09_SPOLT</name>
<evidence type="ECO:0000256" key="9">
    <source>
        <dbReference type="SAM" id="SignalP"/>
    </source>
</evidence>
<keyword evidence="6" id="KW-1015">Disulfide bond</keyword>
<dbReference type="RefSeq" id="XP_022831852.1">
    <property type="nucleotide sequence ID" value="XM_022976084.1"/>
</dbReference>
<dbReference type="SUPFAM" id="SSF55846">
    <property type="entry name" value="N-acetylmuramoyl-L-alanine amidase-like"/>
    <property type="match status" value="1"/>
</dbReference>
<dbReference type="InterPro" id="IPR036505">
    <property type="entry name" value="Amidase/PGRP_sf"/>
</dbReference>
<feature type="domain" description="Peptidoglycan recognition protein family" evidence="11">
    <location>
        <begin position="23"/>
        <end position="165"/>
    </location>
</feature>
<dbReference type="GO" id="GO:0009253">
    <property type="term" value="P:peptidoglycan catabolic process"/>
    <property type="evidence" value="ECO:0007669"/>
    <property type="project" value="InterPro"/>
</dbReference>
<dbReference type="PIRSF" id="PIRSF037945">
    <property type="entry name" value="PGRPs"/>
    <property type="match status" value="1"/>
</dbReference>
<evidence type="ECO:0000313" key="13">
    <source>
        <dbReference type="RefSeq" id="XP_022831852.1"/>
    </source>
</evidence>
<dbReference type="GO" id="GO:0008270">
    <property type="term" value="F:zinc ion binding"/>
    <property type="evidence" value="ECO:0007669"/>
    <property type="project" value="InterPro"/>
</dbReference>
<comment type="subunit">
    <text evidence="2">Monomer.</text>
</comment>
<dbReference type="InterPro" id="IPR017331">
    <property type="entry name" value="Peptidoglycan_recognition"/>
</dbReference>
<evidence type="ECO:0000256" key="7">
    <source>
        <dbReference type="PIRNR" id="PIRNR037945"/>
    </source>
</evidence>
<gene>
    <name evidence="13" type="primary">LOC111360211</name>
</gene>
<organism evidence="12 13">
    <name type="scientific">Spodoptera litura</name>
    <name type="common">Asian cotton leafworm</name>
    <dbReference type="NCBI Taxonomy" id="69820"/>
    <lineage>
        <taxon>Eukaryota</taxon>
        <taxon>Metazoa</taxon>
        <taxon>Ecdysozoa</taxon>
        <taxon>Arthropoda</taxon>
        <taxon>Hexapoda</taxon>
        <taxon>Insecta</taxon>
        <taxon>Pterygota</taxon>
        <taxon>Neoptera</taxon>
        <taxon>Endopterygota</taxon>
        <taxon>Lepidoptera</taxon>
        <taxon>Glossata</taxon>
        <taxon>Ditrysia</taxon>
        <taxon>Noctuoidea</taxon>
        <taxon>Noctuidae</taxon>
        <taxon>Amphipyrinae</taxon>
        <taxon>Spodoptera</taxon>
    </lineage>
</organism>
<dbReference type="PANTHER" id="PTHR11022:SF41">
    <property type="entry name" value="PEPTIDOGLYCAN-RECOGNITION PROTEIN LC-RELATED"/>
    <property type="match status" value="1"/>
</dbReference>
<evidence type="ECO:0000256" key="6">
    <source>
        <dbReference type="ARBA" id="ARBA00023157"/>
    </source>
</evidence>
<dbReference type="InterPro" id="IPR015510">
    <property type="entry name" value="PGRP"/>
</dbReference>
<dbReference type="PANTHER" id="PTHR11022">
    <property type="entry name" value="PEPTIDOGLYCAN RECOGNITION PROTEIN"/>
    <property type="match status" value="1"/>
</dbReference>
<evidence type="ECO:0000256" key="8">
    <source>
        <dbReference type="PIRSR" id="PIRSR037945-1"/>
    </source>
</evidence>
<dbReference type="FunFam" id="3.40.80.10:FF:000001">
    <property type="entry name" value="Peptidoglycan recognition protein 1"/>
    <property type="match status" value="1"/>
</dbReference>
<dbReference type="InterPro" id="IPR006619">
    <property type="entry name" value="PGRP_domain_met/bac"/>
</dbReference>
<keyword evidence="3 7" id="KW-0399">Innate immunity</keyword>
<dbReference type="GO" id="GO:0042834">
    <property type="term" value="F:peptidoglycan binding"/>
    <property type="evidence" value="ECO:0007669"/>
    <property type="project" value="InterPro"/>
</dbReference>
<sequence length="196" mass="22522">MLYYYHIFLFTILNLTYGQETPYTLVSRVGWRARLATQTQPLKLPVQIVVVHNTATSSCLDQESCSSMMRKIQKHHMDVKGWWDIGYSFCIGGQGDVYEGRGWKYMGAHALRFNEYSVGIALIGSWTVELPTKEQLDTLKIIIDHGVKQGHIDPDYLLVGHRDIRDTHCPGDTLQAEISQWPHYYLNYRGNGTIQL</sequence>
<keyword evidence="12" id="KW-1185">Reference proteome</keyword>
<dbReference type="AlphaFoldDB" id="A0A9J7EP09"/>
<dbReference type="Proteomes" id="UP000301870">
    <property type="component" value="Chromosome 30"/>
</dbReference>
<evidence type="ECO:0000256" key="1">
    <source>
        <dbReference type="ARBA" id="ARBA00007553"/>
    </source>
</evidence>
<dbReference type="OrthoDB" id="10001926at2759"/>
<dbReference type="CDD" id="cd06583">
    <property type="entry name" value="PGRP"/>
    <property type="match status" value="1"/>
</dbReference>
<evidence type="ECO:0000256" key="4">
    <source>
        <dbReference type="ARBA" id="ARBA00022729"/>
    </source>
</evidence>
<feature type="chain" id="PRO_5039952995" description="Peptidoglycan-recognition protein" evidence="9">
    <location>
        <begin position="19"/>
        <end position="196"/>
    </location>
</feature>
<protein>
    <recommendedName>
        <fullName evidence="7">Peptidoglycan-recognition protein</fullName>
    </recommendedName>
</protein>
<dbReference type="SMART" id="SM00644">
    <property type="entry name" value="Ami_2"/>
    <property type="match status" value="1"/>
</dbReference>
<dbReference type="GO" id="GO:0008745">
    <property type="term" value="F:N-acetylmuramoyl-L-alanine amidase activity"/>
    <property type="evidence" value="ECO:0007669"/>
    <property type="project" value="InterPro"/>
</dbReference>
<dbReference type="GeneID" id="111360211"/>
<dbReference type="InterPro" id="IPR002502">
    <property type="entry name" value="Amidase_domain"/>
</dbReference>
<dbReference type="Gene3D" id="3.40.80.10">
    <property type="entry name" value="Peptidoglycan recognition protein-like"/>
    <property type="match status" value="1"/>
</dbReference>
<proteinExistence type="inferred from homology"/>
<evidence type="ECO:0000256" key="3">
    <source>
        <dbReference type="ARBA" id="ARBA00022588"/>
    </source>
</evidence>
<evidence type="ECO:0000256" key="5">
    <source>
        <dbReference type="ARBA" id="ARBA00022859"/>
    </source>
</evidence>
<feature type="disulfide bond" evidence="8">
    <location>
        <begin position="59"/>
        <end position="65"/>
    </location>
</feature>
<evidence type="ECO:0000259" key="11">
    <source>
        <dbReference type="SMART" id="SM00701"/>
    </source>
</evidence>
<dbReference type="SMART" id="SM00701">
    <property type="entry name" value="PGRP"/>
    <property type="match status" value="1"/>
</dbReference>
<feature type="signal peptide" evidence="9">
    <location>
        <begin position="1"/>
        <end position="18"/>
    </location>
</feature>
<keyword evidence="4 9" id="KW-0732">Signal</keyword>
<evidence type="ECO:0000256" key="2">
    <source>
        <dbReference type="ARBA" id="ARBA00011245"/>
    </source>
</evidence>
<evidence type="ECO:0000259" key="10">
    <source>
        <dbReference type="SMART" id="SM00644"/>
    </source>
</evidence>
<keyword evidence="5 7" id="KW-0391">Immunity</keyword>